<accession>A0A0N4XC09</accession>
<name>A0A0N4XC09_HAEPC</name>
<keyword evidence="3" id="KW-1185">Reference proteome</keyword>
<feature type="compositionally biased region" description="Polar residues" evidence="1">
    <location>
        <begin position="34"/>
        <end position="43"/>
    </location>
</feature>
<dbReference type="Proteomes" id="UP000268014">
    <property type="component" value="Unassembled WGS sequence"/>
</dbReference>
<evidence type="ECO:0000313" key="2">
    <source>
        <dbReference type="EMBL" id="VDO93598.1"/>
    </source>
</evidence>
<sequence length="121" mass="13824">MLLRVISRSVLRCLTNLELLRPISVPSSFPGLRTLSTQASQESPAPREPIRASETAEEVEQSTADIPYEELLKALMPSEKVYKTISSEHHEKLKEIIKELEIFAYMGNIVPKSLTDDHWYR</sequence>
<gene>
    <name evidence="2" type="ORF">HPLM_LOCUS21892</name>
</gene>
<reference evidence="4" key="1">
    <citation type="submission" date="2017-02" db="UniProtKB">
        <authorList>
            <consortium name="WormBaseParasite"/>
        </authorList>
    </citation>
    <scope>IDENTIFICATION</scope>
</reference>
<dbReference type="EMBL" id="UZAF01024503">
    <property type="protein sequence ID" value="VDO93598.1"/>
    <property type="molecule type" value="Genomic_DNA"/>
</dbReference>
<evidence type="ECO:0000313" key="3">
    <source>
        <dbReference type="Proteomes" id="UP000268014"/>
    </source>
</evidence>
<dbReference type="WBParaSite" id="HPLM_0002190401-mRNA-1">
    <property type="protein sequence ID" value="HPLM_0002190401-mRNA-1"/>
    <property type="gene ID" value="HPLM_0002190401"/>
</dbReference>
<evidence type="ECO:0000313" key="4">
    <source>
        <dbReference type="WBParaSite" id="HPLM_0002190401-mRNA-1"/>
    </source>
</evidence>
<reference evidence="2 3" key="2">
    <citation type="submission" date="2018-11" db="EMBL/GenBank/DDBJ databases">
        <authorList>
            <consortium name="Pathogen Informatics"/>
        </authorList>
    </citation>
    <scope>NUCLEOTIDE SEQUENCE [LARGE SCALE GENOMIC DNA]</scope>
    <source>
        <strain evidence="2 3">MHpl1</strain>
    </source>
</reference>
<feature type="region of interest" description="Disordered" evidence="1">
    <location>
        <begin position="34"/>
        <end position="59"/>
    </location>
</feature>
<organism evidence="4">
    <name type="scientific">Haemonchus placei</name>
    <name type="common">Barber's pole worm</name>
    <dbReference type="NCBI Taxonomy" id="6290"/>
    <lineage>
        <taxon>Eukaryota</taxon>
        <taxon>Metazoa</taxon>
        <taxon>Ecdysozoa</taxon>
        <taxon>Nematoda</taxon>
        <taxon>Chromadorea</taxon>
        <taxon>Rhabditida</taxon>
        <taxon>Rhabditina</taxon>
        <taxon>Rhabditomorpha</taxon>
        <taxon>Strongyloidea</taxon>
        <taxon>Trichostrongylidae</taxon>
        <taxon>Haemonchus</taxon>
    </lineage>
</organism>
<dbReference type="AlphaFoldDB" id="A0A0N4XC09"/>
<evidence type="ECO:0000256" key="1">
    <source>
        <dbReference type="SAM" id="MobiDB-lite"/>
    </source>
</evidence>
<proteinExistence type="predicted"/>
<protein>
    <submittedName>
        <fullName evidence="4">28S ribosomal protein S22, mitochondrial</fullName>
    </submittedName>
</protein>